<evidence type="ECO:0000259" key="3">
    <source>
        <dbReference type="Pfam" id="PF24854"/>
    </source>
</evidence>
<feature type="region of interest" description="Disordered" evidence="1">
    <location>
        <begin position="283"/>
        <end position="306"/>
    </location>
</feature>
<reference evidence="4" key="1">
    <citation type="submission" date="2022-06" db="EMBL/GenBank/DDBJ databases">
        <title>Complete genome sequences of two strains of the flax pathogen Septoria linicola.</title>
        <authorList>
            <person name="Lapalu N."/>
            <person name="Simon A."/>
            <person name="Demenou B."/>
            <person name="Paumier D."/>
            <person name="Guillot M.-P."/>
            <person name="Gout L."/>
            <person name="Valade R."/>
        </authorList>
    </citation>
    <scope>NUCLEOTIDE SEQUENCE</scope>
    <source>
        <strain evidence="4">SE15195</strain>
    </source>
</reference>
<evidence type="ECO:0000256" key="2">
    <source>
        <dbReference type="SAM" id="Phobius"/>
    </source>
</evidence>
<keyword evidence="5" id="KW-1185">Reference proteome</keyword>
<feature type="compositionally biased region" description="Basic residues" evidence="1">
    <location>
        <begin position="286"/>
        <end position="299"/>
    </location>
</feature>
<accession>A0A9Q9AXB4</accession>
<feature type="transmembrane region" description="Helical" evidence="2">
    <location>
        <begin position="359"/>
        <end position="392"/>
    </location>
</feature>
<feature type="compositionally biased region" description="Basic residues" evidence="1">
    <location>
        <begin position="328"/>
        <end position="347"/>
    </location>
</feature>
<keyword evidence="2" id="KW-1133">Transmembrane helix</keyword>
<proteinExistence type="predicted"/>
<protein>
    <recommendedName>
        <fullName evidence="3">DUF7728 domain-containing protein</fullName>
    </recommendedName>
</protein>
<keyword evidence="2" id="KW-0812">Transmembrane</keyword>
<name>A0A9Q9AXB4_9PEZI</name>
<dbReference type="PANTHER" id="PTHR40622:SF1">
    <property type="match status" value="1"/>
</dbReference>
<sequence length="449" mass="48972">MLGRSVGVAAASALGASAFLIPANIAPFGNDEAASAPAVLNAKQSIVQLPCSECAFTKKQLGKAEDVEDVESVEDEVWAMGSANSIVVNLSVSEDGQKLQVNGETIYPMNFQLESMLAQKIYVNQVASSASVEEIESGKATTVPLEVTGSGVSVHEEEAVTPEGHTIIPIKHSIFELERQPVSLDDVHIKILKTVGGELFIAHVSTEGHHVLPHPSDFFAPPKWAKEMEDEVISILSHPHKGHHGPPHESSSHQECKNLPATLCKLKTMLEDRLMTMRQGHLSKGSFKKGGCHGGKGKGGRPFGGRLPTHIRPHFLRIGQDGDETPRHHGRPHHMRPHGHHDGHHHHKHHFMHSLTHGLLAVLIPTMAGIAVGMVVSLVGLCLGSLISFLWIKLYRGGRRGYESVRLEEEDVVEDADIEKKSFVVLETSEPLPVYEEAPSYEEVQTEQK</sequence>
<organism evidence="4 5">
    <name type="scientific">Septoria linicola</name>
    <dbReference type="NCBI Taxonomy" id="215465"/>
    <lineage>
        <taxon>Eukaryota</taxon>
        <taxon>Fungi</taxon>
        <taxon>Dikarya</taxon>
        <taxon>Ascomycota</taxon>
        <taxon>Pezizomycotina</taxon>
        <taxon>Dothideomycetes</taxon>
        <taxon>Dothideomycetidae</taxon>
        <taxon>Mycosphaerellales</taxon>
        <taxon>Mycosphaerellaceae</taxon>
        <taxon>Septoria</taxon>
    </lineage>
</organism>
<evidence type="ECO:0000313" key="4">
    <source>
        <dbReference type="EMBL" id="USW52361.1"/>
    </source>
</evidence>
<dbReference type="Pfam" id="PF24854">
    <property type="entry name" value="DUF7728"/>
    <property type="match status" value="1"/>
</dbReference>
<dbReference type="OrthoDB" id="5409353at2759"/>
<evidence type="ECO:0000313" key="5">
    <source>
        <dbReference type="Proteomes" id="UP001056384"/>
    </source>
</evidence>
<dbReference type="EMBL" id="CP099421">
    <property type="protein sequence ID" value="USW52361.1"/>
    <property type="molecule type" value="Genomic_DNA"/>
</dbReference>
<feature type="region of interest" description="Disordered" evidence="1">
    <location>
        <begin position="320"/>
        <end position="347"/>
    </location>
</feature>
<dbReference type="AlphaFoldDB" id="A0A9Q9AXB4"/>
<dbReference type="Proteomes" id="UP001056384">
    <property type="component" value="Chromosome 4"/>
</dbReference>
<dbReference type="PANTHER" id="PTHR40622">
    <property type="match status" value="1"/>
</dbReference>
<evidence type="ECO:0000256" key="1">
    <source>
        <dbReference type="SAM" id="MobiDB-lite"/>
    </source>
</evidence>
<keyword evidence="2" id="KW-0472">Membrane</keyword>
<gene>
    <name evidence="4" type="ORF">Slin15195_G056800</name>
</gene>
<feature type="domain" description="DUF7728" evidence="3">
    <location>
        <begin position="45"/>
        <end position="206"/>
    </location>
</feature>
<dbReference type="InterPro" id="IPR056145">
    <property type="entry name" value="DUF7728"/>
</dbReference>